<keyword evidence="4" id="KW-1185">Reference proteome</keyword>
<organism evidence="3 4">
    <name type="scientific">Actinoplanes sichuanensis</name>
    <dbReference type="NCBI Taxonomy" id="512349"/>
    <lineage>
        <taxon>Bacteria</taxon>
        <taxon>Bacillati</taxon>
        <taxon>Actinomycetota</taxon>
        <taxon>Actinomycetes</taxon>
        <taxon>Micromonosporales</taxon>
        <taxon>Micromonosporaceae</taxon>
        <taxon>Actinoplanes</taxon>
    </lineage>
</organism>
<feature type="region of interest" description="Disordered" evidence="1">
    <location>
        <begin position="61"/>
        <end position="81"/>
    </location>
</feature>
<evidence type="ECO:0000256" key="1">
    <source>
        <dbReference type="SAM" id="MobiDB-lite"/>
    </source>
</evidence>
<evidence type="ECO:0000313" key="4">
    <source>
        <dbReference type="Proteomes" id="UP001597183"/>
    </source>
</evidence>
<feature type="transmembrane region" description="Helical" evidence="2">
    <location>
        <begin position="38"/>
        <end position="62"/>
    </location>
</feature>
<proteinExistence type="predicted"/>
<reference evidence="4" key="1">
    <citation type="journal article" date="2019" name="Int. J. Syst. Evol. Microbiol.">
        <title>The Global Catalogue of Microorganisms (GCM) 10K type strain sequencing project: providing services to taxonomists for standard genome sequencing and annotation.</title>
        <authorList>
            <consortium name="The Broad Institute Genomics Platform"/>
            <consortium name="The Broad Institute Genome Sequencing Center for Infectious Disease"/>
            <person name="Wu L."/>
            <person name="Ma J."/>
        </authorList>
    </citation>
    <scope>NUCLEOTIDE SEQUENCE [LARGE SCALE GENOMIC DNA]</scope>
    <source>
        <strain evidence="4">CCM 7526</strain>
    </source>
</reference>
<accession>A0ABW4AQ22</accession>
<dbReference type="Proteomes" id="UP001597183">
    <property type="component" value="Unassembled WGS sequence"/>
</dbReference>
<keyword evidence="2" id="KW-0812">Transmembrane</keyword>
<name>A0ABW4AQ22_9ACTN</name>
<comment type="caution">
    <text evidence="3">The sequence shown here is derived from an EMBL/GenBank/DDBJ whole genome shotgun (WGS) entry which is preliminary data.</text>
</comment>
<dbReference type="EMBL" id="JBHTMK010000055">
    <property type="protein sequence ID" value="MFD1372117.1"/>
    <property type="molecule type" value="Genomic_DNA"/>
</dbReference>
<protein>
    <submittedName>
        <fullName evidence="3">Uncharacterized protein</fullName>
    </submittedName>
</protein>
<keyword evidence="2" id="KW-0472">Membrane</keyword>
<keyword evidence="2" id="KW-1133">Transmembrane helix</keyword>
<sequence length="354" mass="37326">MTERLRQLLDDAVGELEPRDPDPVGSVLRRGRAARRRAVTAGVAGAAVAVLAVGAITTSGLIRNGPTPQPAEPRRTADATPTPLVIDGKIVAGALKMPVPPKWRALTTEQAASCVPQTWQTLVMVVPSGDGRCPKKQILVYGSGERSIDRMGRRQQDADGVVSMVTDPPVTITLPGGEPAWLAVDFDNRYLKPGIPTARNLMVMPWSQVTVHWLMDGPAQRTLVSTIRTTPTGAGVLRLPDTAADAYWSGPDGHGDLDDSAAVTGLIQTLRAQTDVVANADACANESQQTAEITFLPTAAPLTQFHSPADPTVFRVVISLGGGCQEAVSSHGGRVRLSDATVTELKTVFGIGAE</sequence>
<gene>
    <name evidence="3" type="ORF">ACFQ5G_42915</name>
</gene>
<evidence type="ECO:0000313" key="3">
    <source>
        <dbReference type="EMBL" id="MFD1372117.1"/>
    </source>
</evidence>
<dbReference type="RefSeq" id="WP_317796446.1">
    <property type="nucleotide sequence ID" value="NZ_AP028461.1"/>
</dbReference>
<evidence type="ECO:0000256" key="2">
    <source>
        <dbReference type="SAM" id="Phobius"/>
    </source>
</evidence>